<dbReference type="InterPro" id="IPR001406">
    <property type="entry name" value="PsdUridine_synth_TruA"/>
</dbReference>
<keyword evidence="2" id="KW-0819">tRNA processing</keyword>
<evidence type="ECO:0000313" key="7">
    <source>
        <dbReference type="Proteomes" id="UP000815325"/>
    </source>
</evidence>
<dbReference type="InterPro" id="IPR020103">
    <property type="entry name" value="PsdUridine_synth_cat_dom_sf"/>
</dbReference>
<feature type="region of interest" description="Disordered" evidence="4">
    <location>
        <begin position="211"/>
        <end position="667"/>
    </location>
</feature>
<feature type="compositionally biased region" description="Basic residues" evidence="4">
    <location>
        <begin position="886"/>
        <end position="896"/>
    </location>
</feature>
<feature type="compositionally biased region" description="Basic and acidic residues" evidence="4">
    <location>
        <begin position="1"/>
        <end position="17"/>
    </location>
</feature>
<name>A0ABQ7GCG3_DUNSA</name>
<comment type="similarity">
    <text evidence="1">Belongs to the tRNA pseudouridine synthase TruA family.</text>
</comment>
<dbReference type="Proteomes" id="UP000815325">
    <property type="component" value="Unassembled WGS sequence"/>
</dbReference>
<feature type="compositionally biased region" description="Low complexity" evidence="4">
    <location>
        <begin position="598"/>
        <end position="627"/>
    </location>
</feature>
<feature type="compositionally biased region" description="Basic and acidic residues" evidence="4">
    <location>
        <begin position="350"/>
        <end position="359"/>
    </location>
</feature>
<feature type="compositionally biased region" description="Low complexity" evidence="4">
    <location>
        <begin position="242"/>
        <end position="289"/>
    </location>
</feature>
<feature type="compositionally biased region" description="Gly residues" evidence="4">
    <location>
        <begin position="420"/>
        <end position="429"/>
    </location>
</feature>
<evidence type="ECO:0000256" key="4">
    <source>
        <dbReference type="SAM" id="MobiDB-lite"/>
    </source>
</evidence>
<protein>
    <recommendedName>
        <fullName evidence="5">Pseudouridine synthase I TruA alpha/beta domain-containing protein</fullName>
    </recommendedName>
</protein>
<dbReference type="Gene3D" id="3.30.70.660">
    <property type="entry name" value="Pseudouridine synthase I, catalytic domain, C-terminal subdomain"/>
    <property type="match status" value="2"/>
</dbReference>
<feature type="compositionally biased region" description="Basic and acidic residues" evidence="4">
    <location>
        <begin position="523"/>
        <end position="534"/>
    </location>
</feature>
<dbReference type="PANTHER" id="PTHR11142:SF9">
    <property type="entry name" value="TRNA PSEUDOURIDINE SYNTHASE-RELATED"/>
    <property type="match status" value="1"/>
</dbReference>
<feature type="compositionally biased region" description="Gly residues" evidence="4">
    <location>
        <begin position="897"/>
        <end position="928"/>
    </location>
</feature>
<feature type="compositionally biased region" description="Low complexity" evidence="4">
    <location>
        <begin position="507"/>
        <end position="522"/>
    </location>
</feature>
<dbReference type="Pfam" id="PF01416">
    <property type="entry name" value="PseudoU_synth_1"/>
    <property type="match status" value="1"/>
</dbReference>
<evidence type="ECO:0000259" key="5">
    <source>
        <dbReference type="Pfam" id="PF01416"/>
    </source>
</evidence>
<gene>
    <name evidence="6" type="ORF">DUNSADRAFT_11835</name>
</gene>
<evidence type="ECO:0000256" key="3">
    <source>
        <dbReference type="ARBA" id="ARBA00023235"/>
    </source>
</evidence>
<feature type="domain" description="Pseudouridine synthase I TruA alpha/beta" evidence="5">
    <location>
        <begin position="711"/>
        <end position="774"/>
    </location>
</feature>
<comment type="caution">
    <text evidence="6">The sequence shown here is derived from an EMBL/GenBank/DDBJ whole genome shotgun (WGS) entry which is preliminary data.</text>
</comment>
<dbReference type="InterPro" id="IPR020097">
    <property type="entry name" value="PsdUridine_synth_TruA_a/b_dom"/>
</dbReference>
<dbReference type="InterPro" id="IPR020094">
    <property type="entry name" value="TruA/RsuA/RluB/E/F_N"/>
</dbReference>
<evidence type="ECO:0000313" key="6">
    <source>
        <dbReference type="EMBL" id="KAF5832298.1"/>
    </source>
</evidence>
<feature type="region of interest" description="Disordered" evidence="4">
    <location>
        <begin position="1"/>
        <end position="35"/>
    </location>
</feature>
<evidence type="ECO:0000256" key="1">
    <source>
        <dbReference type="ARBA" id="ARBA00009375"/>
    </source>
</evidence>
<feature type="compositionally biased region" description="Low complexity" evidence="4">
    <location>
        <begin position="430"/>
        <end position="460"/>
    </location>
</feature>
<dbReference type="InterPro" id="IPR020095">
    <property type="entry name" value="PsdUridine_synth_TruA_C"/>
</dbReference>
<feature type="compositionally biased region" description="Basic and acidic residues" evidence="4">
    <location>
        <begin position="560"/>
        <end position="572"/>
    </location>
</feature>
<feature type="compositionally biased region" description="Acidic residues" evidence="4">
    <location>
        <begin position="573"/>
        <end position="597"/>
    </location>
</feature>
<accession>A0ABQ7GCG3</accession>
<feature type="compositionally biased region" description="Low complexity" evidence="4">
    <location>
        <begin position="549"/>
        <end position="559"/>
    </location>
</feature>
<feature type="compositionally biased region" description="Basic and acidic residues" evidence="4">
    <location>
        <begin position="26"/>
        <end position="35"/>
    </location>
</feature>
<feature type="compositionally biased region" description="Basic and acidic residues" evidence="4">
    <location>
        <begin position="863"/>
        <end position="874"/>
    </location>
</feature>
<feature type="compositionally biased region" description="Basic and acidic residues" evidence="4">
    <location>
        <begin position="628"/>
        <end position="644"/>
    </location>
</feature>
<feature type="region of interest" description="Disordered" evidence="4">
    <location>
        <begin position="863"/>
        <end position="928"/>
    </location>
</feature>
<keyword evidence="7" id="KW-1185">Reference proteome</keyword>
<feature type="compositionally biased region" description="Gly residues" evidence="4">
    <location>
        <begin position="876"/>
        <end position="885"/>
    </location>
</feature>
<dbReference type="SUPFAM" id="SSF55120">
    <property type="entry name" value="Pseudouridine synthase"/>
    <property type="match status" value="2"/>
</dbReference>
<sequence length="928" mass="95677">MESKKDAEAEQQEKPDQPAEGVPQTRRPDKEEGLSKRAVALHTGYVGTSFKGSSINRSLGDGATIEQVLEDAIFKANLVLETNYQSFSRMHWSRASRTDKGVHSLGTVMGLRMLIDESGYLNGTDKEGGAMADRINAHLPPEISVFAVQKVNKKFDARAMCTGRTYEYYLPAFLLGLKCDRSEADAERLAAFRAALQLYVGFHPFHNFTRRRDHEREVNNNKSYKKQRKGEGNANGGRRGPDGAQARAGAQAEARSNAAGSAGAQGAAPGAGEQKAAGDPGTVGPAPGAGKRRAAGEPRTAGPAPGAGQEKAEAGANEIGAGGVQGAVSGAGEQMPGNGPGAVPGATEQKAMDDPRAAKAEAGAGEQKVGCEQEAAGAVSGAGEQTAGGEPGAAGAVSGAGEQKARGEPGAAPTAAEAGGPTGPTGDGPGQAPVPQAANAAAGAGAAPAAAGTGAAPTAAGAGGPIEPPGDRPGEAQGQASKLGPEATAAAQEQSGTSMQEPMQVDAPAQEPAPAAPAAATPADHKMPDTHAHETGSTQEGGTKEEGPAETAGQAQKAEGQGKAEAGRKGEKEEEEEEEDDGGDVDNGEEDSGDEGEYAAFLAQATQRAAEPGPTAAAPGPAPQEPSAGHDGRVGSRTTEEDASSHPPQSGAGIEGERPVKKRKRVPPWERPQLKFNMEMKQHDMITRTFYRHIKTFTADDPVPLVEGGTPCLRLVVDGQSFMLHHIRHMIGAAVAVARGLIPREFLEAALSAPSRITLPLAPPHTLLLSDCEFMDFPVQYGSGENGLASISGTSLSLREGGKARKEAFRKKMLLPALQHLVDLPEWELWVKSLEASLPFPQDQQELVLEQYRSWSAAMAARREAKEQERRELGQQEGGNGGRGRGQGRRGGRGGRGRSGNGGGGQGVNGRRGGRGGGRGGRGAGGRQ</sequence>
<dbReference type="Gene3D" id="3.30.70.580">
    <property type="entry name" value="Pseudouridine synthase I, catalytic domain, N-terminal subdomain"/>
    <property type="match status" value="1"/>
</dbReference>
<reference evidence="6" key="1">
    <citation type="submission" date="2017-08" db="EMBL/GenBank/DDBJ databases">
        <authorList>
            <person name="Polle J.E."/>
            <person name="Barry K."/>
            <person name="Cushman J."/>
            <person name="Schmutz J."/>
            <person name="Tran D."/>
            <person name="Hathwaick L.T."/>
            <person name="Yim W.C."/>
            <person name="Jenkins J."/>
            <person name="Mckie-Krisberg Z.M."/>
            <person name="Prochnik S."/>
            <person name="Lindquist E."/>
            <person name="Dockter R.B."/>
            <person name="Adam C."/>
            <person name="Molina H."/>
            <person name="Bunkerborg J."/>
            <person name="Jin E."/>
            <person name="Buchheim M."/>
            <person name="Magnuson J."/>
        </authorList>
    </citation>
    <scope>NUCLEOTIDE SEQUENCE</scope>
    <source>
        <strain evidence="6">CCAP 19/18</strain>
    </source>
</reference>
<dbReference type="EMBL" id="MU069883">
    <property type="protein sequence ID" value="KAF5832298.1"/>
    <property type="molecule type" value="Genomic_DNA"/>
</dbReference>
<organism evidence="6 7">
    <name type="scientific">Dunaliella salina</name>
    <name type="common">Green alga</name>
    <name type="synonym">Protococcus salinus</name>
    <dbReference type="NCBI Taxonomy" id="3046"/>
    <lineage>
        <taxon>Eukaryota</taxon>
        <taxon>Viridiplantae</taxon>
        <taxon>Chlorophyta</taxon>
        <taxon>core chlorophytes</taxon>
        <taxon>Chlorophyceae</taxon>
        <taxon>CS clade</taxon>
        <taxon>Chlamydomonadales</taxon>
        <taxon>Dunaliellaceae</taxon>
        <taxon>Dunaliella</taxon>
    </lineage>
</organism>
<proteinExistence type="inferred from homology"/>
<feature type="compositionally biased region" description="Polar residues" evidence="4">
    <location>
        <begin position="491"/>
        <end position="501"/>
    </location>
</feature>
<feature type="compositionally biased region" description="Low complexity" evidence="4">
    <location>
        <begin position="408"/>
        <end position="419"/>
    </location>
</feature>
<keyword evidence="3" id="KW-0413">Isomerase</keyword>
<evidence type="ECO:0000256" key="2">
    <source>
        <dbReference type="ARBA" id="ARBA00022694"/>
    </source>
</evidence>
<dbReference type="PANTHER" id="PTHR11142">
    <property type="entry name" value="PSEUDOURIDYLATE SYNTHASE"/>
    <property type="match status" value="1"/>
</dbReference>